<proteinExistence type="predicted"/>
<gene>
    <name evidence="1" type="ORF">BLA39750_02234</name>
</gene>
<organism evidence="1 2">
    <name type="scientific">Burkholderia lata (strain ATCC 17760 / DSM 23089 / LMG 22485 / NCIMB 9086 / R18194 / 383)</name>
    <dbReference type="NCBI Taxonomy" id="482957"/>
    <lineage>
        <taxon>Bacteria</taxon>
        <taxon>Pseudomonadati</taxon>
        <taxon>Pseudomonadota</taxon>
        <taxon>Betaproteobacteria</taxon>
        <taxon>Burkholderiales</taxon>
        <taxon>Burkholderiaceae</taxon>
        <taxon>Burkholderia</taxon>
        <taxon>Burkholderia cepacia complex</taxon>
    </lineage>
</organism>
<sequence>MGFNSFMPDDDYRVATMGAMNPVEDLRPDGMFSGTGGAFARGVVGGGAAVARTLADAANAFTAANMQGGNPEFGGIGGIGSGMLDVAQPQVQAADMTKGIDDSLKRTMEWAKIDPRVTGTGAQTIGSLAHGLTVFGLGSLAGGPEVGAGLTGATEGYSDYRDKVAAGVDPATAAESAFGMGAFAAAGAFLPMKFGGIGVKGLAASMAGGAAVNTGFGIAQRYLSSEILSANGYKDMADQYKPLDAQSMIADAVLGAAFGGFAHAAHGAEVPAAERPGAGEIEQALDVRRQEAMERAGPGIPIDPQHANLNLDLQDQALGNMLRGRPTDVPLEQADAMVEHSLADPERVQLNNAYVAAGEDVHGSMADFSEPARAEAAPLPYELNDAGEPITRAEGAGTMPEGMSPIAQETANQLAIRHPDLEVQMPDGRTVRAADLQTALQNDMASATADSKLHDVAVSCFLRTL</sequence>
<dbReference type="EMBL" id="CABVQN010000008">
    <property type="protein sequence ID" value="VWC96088.1"/>
    <property type="molecule type" value="Genomic_DNA"/>
</dbReference>
<protein>
    <submittedName>
        <fullName evidence="1">Transglycosylase</fullName>
    </submittedName>
</protein>
<dbReference type="Proteomes" id="UP000494110">
    <property type="component" value="Unassembled WGS sequence"/>
</dbReference>
<accession>A0A6P2W8L9</accession>
<dbReference type="RefSeq" id="WP_175012211.1">
    <property type="nucleotide sequence ID" value="NZ_CABVQN010000008.1"/>
</dbReference>
<dbReference type="AlphaFoldDB" id="A0A6P2W8L9"/>
<evidence type="ECO:0000313" key="1">
    <source>
        <dbReference type="EMBL" id="VWC96088.1"/>
    </source>
</evidence>
<evidence type="ECO:0000313" key="2">
    <source>
        <dbReference type="Proteomes" id="UP000494110"/>
    </source>
</evidence>
<reference evidence="1 2" key="1">
    <citation type="submission" date="2019-09" db="EMBL/GenBank/DDBJ databases">
        <authorList>
            <person name="Depoorter E."/>
        </authorList>
    </citation>
    <scope>NUCLEOTIDE SEQUENCE [LARGE SCALE GENOMIC DNA]</scope>
    <source>
        <strain evidence="1">R-39750</strain>
    </source>
</reference>
<name>A0A6P2W8L9_BURL3</name>